<feature type="region of interest" description="Disordered" evidence="6">
    <location>
        <begin position="514"/>
        <end position="572"/>
    </location>
</feature>
<feature type="compositionally biased region" description="Basic and acidic residues" evidence="6">
    <location>
        <begin position="965"/>
        <end position="986"/>
    </location>
</feature>
<feature type="compositionally biased region" description="Acidic residues" evidence="6">
    <location>
        <begin position="919"/>
        <end position="941"/>
    </location>
</feature>
<feature type="compositionally biased region" description="Low complexity" evidence="6">
    <location>
        <begin position="331"/>
        <end position="344"/>
    </location>
</feature>
<feature type="compositionally biased region" description="Low complexity" evidence="6">
    <location>
        <begin position="355"/>
        <end position="366"/>
    </location>
</feature>
<feature type="compositionally biased region" description="Low complexity" evidence="6">
    <location>
        <begin position="308"/>
        <end position="319"/>
    </location>
</feature>
<dbReference type="SMART" id="SM00353">
    <property type="entry name" value="HLH"/>
    <property type="match status" value="1"/>
</dbReference>
<feature type="compositionally biased region" description="Low complexity" evidence="6">
    <location>
        <begin position="662"/>
        <end position="688"/>
    </location>
</feature>
<feature type="region of interest" description="Disordered" evidence="6">
    <location>
        <begin position="58"/>
        <end position="224"/>
    </location>
</feature>
<evidence type="ECO:0000256" key="5">
    <source>
        <dbReference type="ARBA" id="ARBA00023242"/>
    </source>
</evidence>
<feature type="region of interest" description="Disordered" evidence="6">
    <location>
        <begin position="659"/>
        <end position="724"/>
    </location>
</feature>
<feature type="region of interest" description="Disordered" evidence="6">
    <location>
        <begin position="805"/>
        <end position="993"/>
    </location>
</feature>
<evidence type="ECO:0000256" key="6">
    <source>
        <dbReference type="SAM" id="MobiDB-lite"/>
    </source>
</evidence>
<dbReference type="EMBL" id="JAACJM010000011">
    <property type="protein sequence ID" value="KAF5370388.1"/>
    <property type="molecule type" value="Genomic_DNA"/>
</dbReference>
<dbReference type="SUPFAM" id="SSF47459">
    <property type="entry name" value="HLH, helix-loop-helix DNA-binding domain"/>
    <property type="match status" value="1"/>
</dbReference>
<dbReference type="Proteomes" id="UP000559256">
    <property type="component" value="Unassembled WGS sequence"/>
</dbReference>
<feature type="compositionally biased region" description="Polar residues" evidence="6">
    <location>
        <begin position="100"/>
        <end position="111"/>
    </location>
</feature>
<evidence type="ECO:0000256" key="2">
    <source>
        <dbReference type="ARBA" id="ARBA00023015"/>
    </source>
</evidence>
<dbReference type="AlphaFoldDB" id="A0A8H5LUW3"/>
<dbReference type="CDD" id="cd11387">
    <property type="entry name" value="bHLHzip_USF_MITF"/>
    <property type="match status" value="1"/>
</dbReference>
<dbReference type="GO" id="GO:0005634">
    <property type="term" value="C:nucleus"/>
    <property type="evidence" value="ECO:0007669"/>
    <property type="project" value="UniProtKB-SubCell"/>
</dbReference>
<dbReference type="GO" id="GO:0000981">
    <property type="term" value="F:DNA-binding transcription factor activity, RNA polymerase II-specific"/>
    <property type="evidence" value="ECO:0007669"/>
    <property type="project" value="TreeGrafter"/>
</dbReference>
<keyword evidence="4" id="KW-0804">Transcription</keyword>
<keyword evidence="5" id="KW-0539">Nucleus</keyword>
<feature type="compositionally biased region" description="Basic and acidic residues" evidence="6">
    <location>
        <begin position="824"/>
        <end position="833"/>
    </location>
</feature>
<feature type="domain" description="BHLH" evidence="7">
    <location>
        <begin position="477"/>
        <end position="638"/>
    </location>
</feature>
<dbReference type="Pfam" id="PF00010">
    <property type="entry name" value="HLH"/>
    <property type="match status" value="1"/>
</dbReference>
<keyword evidence="2" id="KW-0805">Transcription regulation</keyword>
<dbReference type="GO" id="GO:0000978">
    <property type="term" value="F:RNA polymerase II cis-regulatory region sequence-specific DNA binding"/>
    <property type="evidence" value="ECO:0007669"/>
    <property type="project" value="TreeGrafter"/>
</dbReference>
<evidence type="ECO:0000259" key="7">
    <source>
        <dbReference type="PROSITE" id="PS50888"/>
    </source>
</evidence>
<gene>
    <name evidence="8" type="ORF">D9758_006927</name>
</gene>
<feature type="compositionally biased region" description="Acidic residues" evidence="6">
    <location>
        <begin position="883"/>
        <end position="898"/>
    </location>
</feature>
<evidence type="ECO:0000313" key="8">
    <source>
        <dbReference type="EMBL" id="KAF5370388.1"/>
    </source>
</evidence>
<reference evidence="8 9" key="1">
    <citation type="journal article" date="2020" name="ISME J.">
        <title>Uncovering the hidden diversity of litter-decomposition mechanisms in mushroom-forming fungi.</title>
        <authorList>
            <person name="Floudas D."/>
            <person name="Bentzer J."/>
            <person name="Ahren D."/>
            <person name="Johansson T."/>
            <person name="Persson P."/>
            <person name="Tunlid A."/>
        </authorList>
    </citation>
    <scope>NUCLEOTIDE SEQUENCE [LARGE SCALE GENOMIC DNA]</scope>
    <source>
        <strain evidence="8 9">CBS 291.85</strain>
    </source>
</reference>
<dbReference type="OrthoDB" id="690068at2759"/>
<dbReference type="InterPro" id="IPR011598">
    <property type="entry name" value="bHLH_dom"/>
</dbReference>
<accession>A0A8H5LUW3</accession>
<evidence type="ECO:0000313" key="9">
    <source>
        <dbReference type="Proteomes" id="UP000559256"/>
    </source>
</evidence>
<dbReference type="PROSITE" id="PS50888">
    <property type="entry name" value="BHLH"/>
    <property type="match status" value="1"/>
</dbReference>
<protein>
    <recommendedName>
        <fullName evidence="7">BHLH domain-containing protein</fullName>
    </recommendedName>
</protein>
<feature type="region of interest" description="Disordered" evidence="6">
    <location>
        <begin position="241"/>
        <end position="394"/>
    </location>
</feature>
<sequence length="1058" mass="109954">MDFSDDLANIIGSNERSTANNPPNPTANSANANTSTEYRTHNIFDMGAPAHAATAYHPYRQTPSPTTGTSQPHRSLSRSSSRPPSSGASSALNNFGVPVGSSSNSSANTGDAAQGGAGSVGPTRTTRSRRNNSVSSVSPPPYHSKPQAILIPGSAGHSGNGSWFGGNGGAGEFTLPTPDSLTSPLSAHSPIHTSHSHSNHHPGNGNAGSYGSSPHHTLHGLHQHGSFSDIDFGVGLSMNGMPSSNNNSGGAGPGRNIPISGGYPPHHGHGHGGGHPSSFGPSSFGSMSSSLGLGSPSEHGLHHHQQHQHQQPGSHSSQHQGHHGGMMGDETPLSASLPTLPTSLHDMHSGHGHGHQQQQQHGPGHSHATRSTRSHSVSVAGAKADAGGNATPTPGGMGFNLSTLNVNVSGHGLGLGMSSPNSIPSHISSIPGPNHGGNLNRSMSNMRGAELNNLNMPMANLSTSDKQTLLANEKRRRRRESHNAVERRRRDNINEKISELATLIPECMLEGAATNNTKESSNSPNPSNVSVPNASSNGVPPINTILPNSSGGGGLSLDSPTSPTSALSLMSPIDGESGVGVWNLDMGVEMLVPKKEDVDEGTEAGAAGGSGAAGAGNGVVKANKGMILRKSVEYIRYLQQLVTAQGARNRELEQELKAYRTGGVPPNVGVSGNSPSASATGPASGSSGDRSSPAHSHGSNHSPSQTSGQGGNTSGLTLDGIMMNDMGGGDMNEMNVGEGMGMGMSGEMMDVSVPMGNMGMNNMGMFDMMNGVNGMMGMPMGMDMGGIPGHGISNVRGMGGMFSNQYGGRTLHPMREEGEGEVEGENHEGKQEGMDIDMDSGNAKGRGKEESGMLSPVSPPRDGLPTREKRSKTGGSPLSEPHEVEEDQEDHDEDSDSEGSDRKRKRRNGRGGPGKRGADEDEDYVDEENHDGGGEEDDESAEISNVTKTRAGTRGKGKTLTKIGTGEEKESRGRRGRDAKSRRGNDEINGVATRTRRTVKAKVEDDVKLGVVKGISDVQDDEESGSDDVEEQVGRLRTRRAARRVAGVLDDEDDGMEY</sequence>
<dbReference type="InterPro" id="IPR036638">
    <property type="entry name" value="HLH_DNA-bd_sf"/>
</dbReference>
<feature type="compositionally biased region" description="Gly residues" evidence="6">
    <location>
        <begin position="606"/>
        <end position="617"/>
    </location>
</feature>
<feature type="compositionally biased region" description="Low complexity" evidence="6">
    <location>
        <begin position="276"/>
        <end position="298"/>
    </location>
</feature>
<keyword evidence="3" id="KW-0238">DNA-binding</keyword>
<proteinExistence type="predicted"/>
<dbReference type="PANTHER" id="PTHR45776">
    <property type="entry name" value="MIP04163P"/>
    <property type="match status" value="1"/>
</dbReference>
<organism evidence="8 9">
    <name type="scientific">Tetrapyrgos nigripes</name>
    <dbReference type="NCBI Taxonomy" id="182062"/>
    <lineage>
        <taxon>Eukaryota</taxon>
        <taxon>Fungi</taxon>
        <taxon>Dikarya</taxon>
        <taxon>Basidiomycota</taxon>
        <taxon>Agaricomycotina</taxon>
        <taxon>Agaricomycetes</taxon>
        <taxon>Agaricomycetidae</taxon>
        <taxon>Agaricales</taxon>
        <taxon>Marasmiineae</taxon>
        <taxon>Marasmiaceae</taxon>
        <taxon>Tetrapyrgos</taxon>
    </lineage>
</organism>
<evidence type="ECO:0000256" key="3">
    <source>
        <dbReference type="ARBA" id="ARBA00023125"/>
    </source>
</evidence>
<keyword evidence="9" id="KW-1185">Reference proteome</keyword>
<dbReference type="GO" id="GO:0046983">
    <property type="term" value="F:protein dimerization activity"/>
    <property type="evidence" value="ECO:0007669"/>
    <property type="project" value="InterPro"/>
</dbReference>
<feature type="region of interest" description="Disordered" evidence="6">
    <location>
        <begin position="599"/>
        <end position="618"/>
    </location>
</feature>
<comment type="subcellular location">
    <subcellularLocation>
        <location evidence="1">Nucleus</location>
    </subcellularLocation>
</comment>
<comment type="caution">
    <text evidence="8">The sequence shown here is derived from an EMBL/GenBank/DDBJ whole genome shotgun (WGS) entry which is preliminary data.</text>
</comment>
<feature type="compositionally biased region" description="Low complexity" evidence="6">
    <location>
        <begin position="58"/>
        <end position="90"/>
    </location>
</feature>
<feature type="region of interest" description="Disordered" evidence="6">
    <location>
        <begin position="1"/>
        <end position="37"/>
    </location>
</feature>
<feature type="compositionally biased region" description="Low complexity" evidence="6">
    <location>
        <begin position="17"/>
        <end position="36"/>
    </location>
</feature>
<evidence type="ECO:0000256" key="4">
    <source>
        <dbReference type="ARBA" id="ARBA00023163"/>
    </source>
</evidence>
<evidence type="ECO:0000256" key="1">
    <source>
        <dbReference type="ARBA" id="ARBA00004123"/>
    </source>
</evidence>
<dbReference type="Gene3D" id="4.10.280.10">
    <property type="entry name" value="Helix-loop-helix DNA-binding domain"/>
    <property type="match status" value="2"/>
</dbReference>
<feature type="compositionally biased region" description="Polar residues" evidence="6">
    <location>
        <begin position="689"/>
        <end position="701"/>
    </location>
</feature>
<feature type="compositionally biased region" description="Gly residues" evidence="6">
    <location>
        <begin position="156"/>
        <end position="171"/>
    </location>
</feature>
<feature type="compositionally biased region" description="Low complexity" evidence="6">
    <location>
        <begin position="520"/>
        <end position="549"/>
    </location>
</feature>
<name>A0A8H5LUW3_9AGAR</name>
<dbReference type="PANTHER" id="PTHR45776:SF2">
    <property type="entry name" value="MIP04163P"/>
    <property type="match status" value="1"/>
</dbReference>